<feature type="domain" description="PAC" evidence="1">
    <location>
        <begin position="201"/>
        <end position="253"/>
    </location>
</feature>
<dbReference type="CDD" id="cd01949">
    <property type="entry name" value="GGDEF"/>
    <property type="match status" value="2"/>
</dbReference>
<reference evidence="4 5" key="1">
    <citation type="submission" date="2023-12" db="EMBL/GenBank/DDBJ databases">
        <title>Marinobacter qingdaonensis sp. nov., isolated from the intertidal sediment of Qingdao, PR China.</title>
        <authorList>
            <person name="Li Y."/>
        </authorList>
    </citation>
    <scope>NUCLEOTIDE SEQUENCE [LARGE SCALE GENOMIC DNA]</scope>
    <source>
        <strain evidence="4 5">ASW11-75</strain>
    </source>
</reference>
<organism evidence="4 5">
    <name type="scientific">Marinobacter qingdaonensis</name>
    <dbReference type="NCBI Taxonomy" id="3108486"/>
    <lineage>
        <taxon>Bacteria</taxon>
        <taxon>Pseudomonadati</taxon>
        <taxon>Pseudomonadota</taxon>
        <taxon>Gammaproteobacteria</taxon>
        <taxon>Pseudomonadales</taxon>
        <taxon>Marinobacteraceae</taxon>
        <taxon>Marinobacter</taxon>
    </lineage>
</organism>
<dbReference type="InterPro" id="IPR000700">
    <property type="entry name" value="PAS-assoc_C"/>
</dbReference>
<evidence type="ECO:0000259" key="1">
    <source>
        <dbReference type="PROSITE" id="PS50113"/>
    </source>
</evidence>
<dbReference type="PANTHER" id="PTHR44757">
    <property type="entry name" value="DIGUANYLATE CYCLASE DGCP"/>
    <property type="match status" value="1"/>
</dbReference>
<dbReference type="InterPro" id="IPR035919">
    <property type="entry name" value="EAL_sf"/>
</dbReference>
<sequence length="1039" mass="115031">MTSAAIMDPLLHWLSSEQNVALLVLDGQHTIVGANLPAQELLGRSESELRATGLDGLGLESDARLQALLQEPQGPSPYSCQLPIKTSDGQQHGVIATAFRTDNQSCLLKLVPIGANEAAMARVKEDEERYRLALDAAGIGTWDMDIKKNATRRSLLHDQCFGYRTLQEHWGYDTFLSHVIGLDRARVDNAYRDAMKGGKEYDLRFRVRWPDGSIHWLWSKGQFYLDEHGNPERVAGIQADVTEEVNLREELRYQATHDHLTRLRNRASFEASLKGMLKRSEAAVAVILIDIDHFKRFNDAFNHMGGDDVLKALANRIEATALPGMISARFGGDEFVIAAPDAETDPHFLDWIHRLHLSLSEKLPLGQSWVQPTVSMGIAFSPAHGTGAMDLLKAADTAMYDAKRCGRATYRIFDSLRRAAELNTLLLADRIPDALAAGEIQLYYQPQFTIGDRRLIGMEALLRWMPPGGAPIAPDQLVLAAEQTGFIAELGEWVIHEACRQISQWRNQGLETVPVAINVSGVQFLRGELTQIITKHLEHFRLPGRSLEIEITETIALDNTEGILRELHELRQAGLGVAIDDFGTGFSSLSYLRYFPINRIKIDRTFVNGCLEFRENAAICKTIVSLAHNLGCQVIAEGVETDEQLDFLLQQGCEEVQGYLLAKPLPAEAASEWLKEHCHARTRSNRDRAVTVSQTVNETDDTMPASLSDETIRLRAVASSKASITSKRQKLRRIVAMAANAIGVPMATLNLVEEDTVTTWVPFGLPDSQFQRSTAFCHQTIRQIDILEIPDARSHAFFQNSPAVVESPGVRFYAGLGIMAANHQMIGTLCLLDHSPRELQSHERDLLINLGAMIESELAHGTGQADAGLLIGKSRRAFNTRLRNLWHQASKDETELALILIGIDRFKELNTSQGFEQGDQCLAHVVTVVSSFAEQHLGVEAFRMEGDKMVLLCRDTSLARAQALATALKHAFQAPRDTHPGWPEATFTATYAVHSEPSNGTIASMDQFLNKARQALYIAKISGADRISIALPDAAKSLA</sequence>
<dbReference type="RefSeq" id="WP_322854385.1">
    <property type="nucleotide sequence ID" value="NZ_JAYDCJ010000003.1"/>
</dbReference>
<dbReference type="InterPro" id="IPR043128">
    <property type="entry name" value="Rev_trsase/Diguanyl_cyclase"/>
</dbReference>
<dbReference type="Gene3D" id="3.30.450.20">
    <property type="entry name" value="PAS domain"/>
    <property type="match status" value="1"/>
</dbReference>
<evidence type="ECO:0000313" key="4">
    <source>
        <dbReference type="EMBL" id="MEA1079865.1"/>
    </source>
</evidence>
<dbReference type="Gene3D" id="3.30.450.40">
    <property type="match status" value="1"/>
</dbReference>
<dbReference type="InterPro" id="IPR000160">
    <property type="entry name" value="GGDEF_dom"/>
</dbReference>
<dbReference type="NCBIfam" id="TIGR00254">
    <property type="entry name" value="GGDEF"/>
    <property type="match status" value="2"/>
</dbReference>
<dbReference type="SUPFAM" id="SSF55073">
    <property type="entry name" value="Nucleotide cyclase"/>
    <property type="match status" value="2"/>
</dbReference>
<dbReference type="EMBL" id="JAYDCJ010000003">
    <property type="protein sequence ID" value="MEA1079865.1"/>
    <property type="molecule type" value="Genomic_DNA"/>
</dbReference>
<dbReference type="PROSITE" id="PS50883">
    <property type="entry name" value="EAL"/>
    <property type="match status" value="1"/>
</dbReference>
<evidence type="ECO:0000313" key="5">
    <source>
        <dbReference type="Proteomes" id="UP001305746"/>
    </source>
</evidence>
<dbReference type="InterPro" id="IPR001610">
    <property type="entry name" value="PAC"/>
</dbReference>
<dbReference type="SUPFAM" id="SSF55785">
    <property type="entry name" value="PYP-like sensor domain (PAS domain)"/>
    <property type="match status" value="1"/>
</dbReference>
<dbReference type="PANTHER" id="PTHR44757:SF2">
    <property type="entry name" value="BIOFILM ARCHITECTURE MAINTENANCE PROTEIN MBAA"/>
    <property type="match status" value="1"/>
</dbReference>
<dbReference type="InterPro" id="IPR001633">
    <property type="entry name" value="EAL_dom"/>
</dbReference>
<dbReference type="Pfam" id="PF08447">
    <property type="entry name" value="PAS_3"/>
    <property type="match status" value="1"/>
</dbReference>
<dbReference type="InterPro" id="IPR013655">
    <property type="entry name" value="PAS_fold_3"/>
</dbReference>
<feature type="domain" description="GGDEF" evidence="3">
    <location>
        <begin position="894"/>
        <end position="1032"/>
    </location>
</feature>
<dbReference type="SMART" id="SM00267">
    <property type="entry name" value="GGDEF"/>
    <property type="match status" value="2"/>
</dbReference>
<dbReference type="InterPro" id="IPR000014">
    <property type="entry name" value="PAS"/>
</dbReference>
<dbReference type="InterPro" id="IPR035965">
    <property type="entry name" value="PAS-like_dom_sf"/>
</dbReference>
<dbReference type="InterPro" id="IPR052155">
    <property type="entry name" value="Biofilm_reg_signaling"/>
</dbReference>
<dbReference type="PROSITE" id="PS50887">
    <property type="entry name" value="GGDEF"/>
    <property type="match status" value="2"/>
</dbReference>
<dbReference type="Gene3D" id="3.30.70.270">
    <property type="match status" value="2"/>
</dbReference>
<dbReference type="SUPFAM" id="SSF55781">
    <property type="entry name" value="GAF domain-like"/>
    <property type="match status" value="1"/>
</dbReference>
<gene>
    <name evidence="4" type="ORF">U5822_04260</name>
</gene>
<protein>
    <submittedName>
        <fullName evidence="4">EAL domain-containing protein</fullName>
    </submittedName>
</protein>
<feature type="domain" description="GGDEF" evidence="3">
    <location>
        <begin position="282"/>
        <end position="415"/>
    </location>
</feature>
<dbReference type="SMART" id="SM00052">
    <property type="entry name" value="EAL"/>
    <property type="match status" value="1"/>
</dbReference>
<dbReference type="PROSITE" id="PS50113">
    <property type="entry name" value="PAC"/>
    <property type="match status" value="1"/>
</dbReference>
<dbReference type="Pfam" id="PF00563">
    <property type="entry name" value="EAL"/>
    <property type="match status" value="1"/>
</dbReference>
<evidence type="ECO:0000259" key="3">
    <source>
        <dbReference type="PROSITE" id="PS50887"/>
    </source>
</evidence>
<dbReference type="CDD" id="cd01948">
    <property type="entry name" value="EAL"/>
    <property type="match status" value="1"/>
</dbReference>
<evidence type="ECO:0000259" key="2">
    <source>
        <dbReference type="PROSITE" id="PS50883"/>
    </source>
</evidence>
<dbReference type="SUPFAM" id="SSF141868">
    <property type="entry name" value="EAL domain-like"/>
    <property type="match status" value="1"/>
</dbReference>
<keyword evidence="5" id="KW-1185">Reference proteome</keyword>
<dbReference type="InterPro" id="IPR029787">
    <property type="entry name" value="Nucleotide_cyclase"/>
</dbReference>
<name>A0ABU5NVN6_9GAMM</name>
<dbReference type="CDD" id="cd00130">
    <property type="entry name" value="PAS"/>
    <property type="match status" value="2"/>
</dbReference>
<comment type="caution">
    <text evidence="4">The sequence shown here is derived from an EMBL/GenBank/DDBJ whole genome shotgun (WGS) entry which is preliminary data.</text>
</comment>
<accession>A0ABU5NVN6</accession>
<dbReference type="Pfam" id="PF00990">
    <property type="entry name" value="GGDEF"/>
    <property type="match status" value="2"/>
</dbReference>
<dbReference type="SMART" id="SM00086">
    <property type="entry name" value="PAC"/>
    <property type="match status" value="1"/>
</dbReference>
<dbReference type="Gene3D" id="3.20.20.450">
    <property type="entry name" value="EAL domain"/>
    <property type="match status" value="1"/>
</dbReference>
<dbReference type="InterPro" id="IPR029016">
    <property type="entry name" value="GAF-like_dom_sf"/>
</dbReference>
<dbReference type="Proteomes" id="UP001305746">
    <property type="component" value="Unassembled WGS sequence"/>
</dbReference>
<proteinExistence type="predicted"/>
<feature type="domain" description="EAL" evidence="2">
    <location>
        <begin position="424"/>
        <end position="678"/>
    </location>
</feature>